<name>A0A0D3FE84_9ORYZ</name>
<proteinExistence type="inferred from homology"/>
<organism evidence="5">
    <name type="scientific">Oryza barthii</name>
    <dbReference type="NCBI Taxonomy" id="65489"/>
    <lineage>
        <taxon>Eukaryota</taxon>
        <taxon>Viridiplantae</taxon>
        <taxon>Streptophyta</taxon>
        <taxon>Embryophyta</taxon>
        <taxon>Tracheophyta</taxon>
        <taxon>Spermatophyta</taxon>
        <taxon>Magnoliopsida</taxon>
        <taxon>Liliopsida</taxon>
        <taxon>Poales</taxon>
        <taxon>Poaceae</taxon>
        <taxon>BOP clade</taxon>
        <taxon>Oryzoideae</taxon>
        <taxon>Oryzeae</taxon>
        <taxon>Oryzinae</taxon>
        <taxon>Oryza</taxon>
    </lineage>
</organism>
<keyword evidence="6" id="KW-1185">Reference proteome</keyword>
<reference evidence="5" key="1">
    <citation type="journal article" date="2009" name="Rice">
        <title>De Novo Next Generation Sequencing of Plant Genomes.</title>
        <authorList>
            <person name="Rounsley S."/>
            <person name="Marri P.R."/>
            <person name="Yu Y."/>
            <person name="He R."/>
            <person name="Sisneros N."/>
            <person name="Goicoechea J.L."/>
            <person name="Lee S.J."/>
            <person name="Angelova A."/>
            <person name="Kudrna D."/>
            <person name="Luo M."/>
            <person name="Affourtit J."/>
            <person name="Desany B."/>
            <person name="Knight J."/>
            <person name="Niazi F."/>
            <person name="Egholm M."/>
            <person name="Wing R.A."/>
        </authorList>
    </citation>
    <scope>NUCLEOTIDE SEQUENCE [LARGE SCALE GENOMIC DNA]</scope>
    <source>
        <strain evidence="5">cv. IRGC 105608</strain>
    </source>
</reference>
<dbReference type="InterPro" id="IPR036882">
    <property type="entry name" value="Alba-like_dom_sf"/>
</dbReference>
<dbReference type="EnsemblPlants" id="OBART03G04920.1">
    <property type="protein sequence ID" value="OBART03G04920.1"/>
    <property type="gene ID" value="OBART03G04920"/>
</dbReference>
<evidence type="ECO:0000256" key="1">
    <source>
        <dbReference type="ARBA" id="ARBA00004123"/>
    </source>
</evidence>
<dbReference type="Gene3D" id="3.30.110.20">
    <property type="entry name" value="Alba-like domain"/>
    <property type="match status" value="1"/>
</dbReference>
<dbReference type="PANTHER" id="PTHR13516:SF3">
    <property type="entry name" value="ALBA DNA_RNA-BINDING PROTEIN"/>
    <property type="match status" value="1"/>
</dbReference>
<dbReference type="STRING" id="65489.A0A0D3FE84"/>
<evidence type="ECO:0000313" key="6">
    <source>
        <dbReference type="Proteomes" id="UP000026960"/>
    </source>
</evidence>
<reference evidence="5" key="2">
    <citation type="submission" date="2015-03" db="UniProtKB">
        <authorList>
            <consortium name="EnsemblPlants"/>
        </authorList>
    </citation>
    <scope>IDENTIFICATION</scope>
</reference>
<evidence type="ECO:0000259" key="4">
    <source>
        <dbReference type="Pfam" id="PF01918"/>
    </source>
</evidence>
<dbReference type="FunFam" id="3.30.110.20:FF:000003">
    <property type="entry name" value="DNA/RNA-binding protein Alba 1"/>
    <property type="match status" value="1"/>
</dbReference>
<dbReference type="PaxDb" id="65489-OBART03G04920.1"/>
<evidence type="ECO:0000313" key="5">
    <source>
        <dbReference type="EnsemblPlants" id="OBART03G04920.1"/>
    </source>
</evidence>
<dbReference type="InterPro" id="IPR002775">
    <property type="entry name" value="DNA/RNA-bd_Alba-like"/>
</dbReference>
<dbReference type="GO" id="GO:0003723">
    <property type="term" value="F:RNA binding"/>
    <property type="evidence" value="ECO:0007669"/>
    <property type="project" value="TreeGrafter"/>
</dbReference>
<dbReference type="HOGENOM" id="CLU_078359_0_0_1"/>
<dbReference type="GO" id="GO:0005634">
    <property type="term" value="C:nucleus"/>
    <property type="evidence" value="ECO:0007669"/>
    <property type="project" value="UniProtKB-SubCell"/>
</dbReference>
<protein>
    <recommendedName>
        <fullName evidence="4">DNA/RNA-binding protein Alba-like domain-containing protein</fullName>
    </recommendedName>
</protein>
<accession>A0A0D3FE84</accession>
<dbReference type="Pfam" id="PF01918">
    <property type="entry name" value="Alba"/>
    <property type="match status" value="1"/>
</dbReference>
<dbReference type="InterPro" id="IPR051958">
    <property type="entry name" value="Alba-like_NAB"/>
</dbReference>
<dbReference type="Gramene" id="OBART03G04920.1">
    <property type="protein sequence ID" value="OBART03G04920.1"/>
    <property type="gene ID" value="OBART03G04920"/>
</dbReference>
<dbReference type="eggNOG" id="KOG2567">
    <property type="taxonomic scope" value="Eukaryota"/>
</dbReference>
<keyword evidence="3" id="KW-0539">Nucleus</keyword>
<dbReference type="SUPFAM" id="SSF82704">
    <property type="entry name" value="AlbA-like"/>
    <property type="match status" value="1"/>
</dbReference>
<evidence type="ECO:0000256" key="2">
    <source>
        <dbReference type="ARBA" id="ARBA00008018"/>
    </source>
</evidence>
<comment type="subcellular location">
    <subcellularLocation>
        <location evidence="1">Nucleus</location>
    </subcellularLocation>
</comment>
<evidence type="ECO:0000256" key="3">
    <source>
        <dbReference type="ARBA" id="ARBA00023242"/>
    </source>
</evidence>
<dbReference type="AlphaFoldDB" id="A0A0D3FE84"/>
<dbReference type="Proteomes" id="UP000026960">
    <property type="component" value="Chromosome 3"/>
</dbReference>
<feature type="domain" description="DNA/RNA-binding protein Alba-like" evidence="4">
    <location>
        <begin position="20"/>
        <end position="83"/>
    </location>
</feature>
<comment type="similarity">
    <text evidence="2">Belongs to the histone-like Alba family.</text>
</comment>
<dbReference type="PANTHER" id="PTHR13516">
    <property type="entry name" value="RIBONUCLEASE P SUBUNIT P25"/>
    <property type="match status" value="1"/>
</dbReference>
<sequence length="336" mass="36453">MDRYQRVEKPRPEAAAISENEIRITTQGLIRNYVTYATSLLQEKRVKEIVLKAMGQAISKTVAIAEIIKKRIPGLHQDTSISSVSITDVWEPIEEGLVPLEMTRHVSMISISLSPKELNKSIKLPCMQSQLSHKDTNKPSNINNNSTSLGQAKFKQIHMGAAVVEAEEEEGVGVVGEAMVEGMVDMITTKEVMVDMDTRVDMDTKGGMATREDMATIKVVMEGMVTTKVDMEDMKMVAGTTTGTEVVVVAGAVEEATGDMVVQEDMNVQVRHMNVVAEVEVAQAAEAMPGAVDEWAVAVGEATKTIRSTLVGCASPVVGCCMKNKNCGCVLHRTEP</sequence>